<keyword evidence="3" id="KW-0804">Transcription</keyword>
<organism evidence="5 6">
    <name type="scientific">Granulicella arctica</name>
    <dbReference type="NCBI Taxonomy" id="940613"/>
    <lineage>
        <taxon>Bacteria</taxon>
        <taxon>Pseudomonadati</taxon>
        <taxon>Acidobacteriota</taxon>
        <taxon>Terriglobia</taxon>
        <taxon>Terriglobales</taxon>
        <taxon>Acidobacteriaceae</taxon>
        <taxon>Granulicella</taxon>
    </lineage>
</organism>
<dbReference type="AlphaFoldDB" id="A0A7Y9TFP5"/>
<dbReference type="RefSeq" id="WP_246301626.1">
    <property type="nucleotide sequence ID" value="NZ_JACCCW010000001.1"/>
</dbReference>
<dbReference type="PROSITE" id="PS50932">
    <property type="entry name" value="HTH_LACI_2"/>
    <property type="match status" value="1"/>
</dbReference>
<keyword evidence="6" id="KW-1185">Reference proteome</keyword>
<evidence type="ECO:0000256" key="2">
    <source>
        <dbReference type="ARBA" id="ARBA00023125"/>
    </source>
</evidence>
<name>A0A7Y9TFP5_9BACT</name>
<dbReference type="Gene3D" id="3.40.50.2300">
    <property type="match status" value="2"/>
</dbReference>
<keyword evidence="1" id="KW-0805">Transcription regulation</keyword>
<dbReference type="Gene3D" id="1.10.260.40">
    <property type="entry name" value="lambda repressor-like DNA-binding domains"/>
    <property type="match status" value="1"/>
</dbReference>
<dbReference type="SUPFAM" id="SSF47413">
    <property type="entry name" value="lambda repressor-like DNA-binding domains"/>
    <property type="match status" value="1"/>
</dbReference>
<dbReference type="GO" id="GO:0003700">
    <property type="term" value="F:DNA-binding transcription factor activity"/>
    <property type="evidence" value="ECO:0007669"/>
    <property type="project" value="TreeGrafter"/>
</dbReference>
<protein>
    <submittedName>
        <fullName evidence="5">DNA-binding LacI/PurR family transcriptional regulator</fullName>
    </submittedName>
</protein>
<dbReference type="SMART" id="SM00354">
    <property type="entry name" value="HTH_LACI"/>
    <property type="match status" value="1"/>
</dbReference>
<reference evidence="5 6" key="1">
    <citation type="submission" date="2020-07" db="EMBL/GenBank/DDBJ databases">
        <title>Genomic Encyclopedia of Type Strains, Phase IV (KMG-V): Genome sequencing to study the core and pangenomes of soil and plant-associated prokaryotes.</title>
        <authorList>
            <person name="Whitman W."/>
        </authorList>
    </citation>
    <scope>NUCLEOTIDE SEQUENCE [LARGE SCALE GENOMIC DNA]</scope>
    <source>
        <strain evidence="5 6">X4EP2</strain>
    </source>
</reference>
<comment type="caution">
    <text evidence="5">The sequence shown here is derived from an EMBL/GenBank/DDBJ whole genome shotgun (WGS) entry which is preliminary data.</text>
</comment>
<dbReference type="InterPro" id="IPR028082">
    <property type="entry name" value="Peripla_BP_I"/>
</dbReference>
<feature type="domain" description="HTH lacI-type" evidence="4">
    <location>
        <begin position="190"/>
        <end position="244"/>
    </location>
</feature>
<dbReference type="InterPro" id="IPR000843">
    <property type="entry name" value="HTH_LacI"/>
</dbReference>
<dbReference type="Pfam" id="PF00356">
    <property type="entry name" value="LacI"/>
    <property type="match status" value="1"/>
</dbReference>
<dbReference type="PANTHER" id="PTHR30146">
    <property type="entry name" value="LACI-RELATED TRANSCRIPTIONAL REPRESSOR"/>
    <property type="match status" value="1"/>
</dbReference>
<dbReference type="GO" id="GO:0000976">
    <property type="term" value="F:transcription cis-regulatory region binding"/>
    <property type="evidence" value="ECO:0007669"/>
    <property type="project" value="TreeGrafter"/>
</dbReference>
<dbReference type="SUPFAM" id="SSF53822">
    <property type="entry name" value="Periplasmic binding protein-like I"/>
    <property type="match status" value="1"/>
</dbReference>
<evidence type="ECO:0000313" key="6">
    <source>
        <dbReference type="Proteomes" id="UP000589520"/>
    </source>
</evidence>
<gene>
    <name evidence="5" type="ORF">HDF17_001303</name>
</gene>
<accession>A0A7Y9TFP5</accession>
<proteinExistence type="predicted"/>
<dbReference type="CDD" id="cd01392">
    <property type="entry name" value="HTH_LacI"/>
    <property type="match status" value="1"/>
</dbReference>
<sequence>METTQGMTPPVFDDVFYLGMYARWMVSTRRRLRDDLHSPFTFVLKPFSAGFSSLNCIAKNATNPIFKKSVWRDARMAISGLVKAQPARFGTTEAARARCPKLAISRIGPSPNLFSEQSQFFPSEIQFSISTGPEKEQRLSARTSFRSYAPYKRLDVVCSTSMLGSSHKKTGKEFRVSRMAKPSSSDRERPTIREVAKLAGVALMTVSRVINNHPSVRPKSRKKVQAAIEELGYERNEAAGLLKGHRSLMIGLILPDLADIFFATCANTVEQLARENGYMTMVVSSGHDAELEMQQAELMARRKLSGLLIVTSGKGDPGRVRKLLASGLAIVAFDRPLEGLGTDAVLVENRSGAEDAIKHLIGHGHKRIACVGYDDDAYPVRERIDGYRNVMLANRLRPVTFMKMHTLDAVLTWLKAISGKADRPTALFSTNYRTTVLLLRALSEQKMKIPSDMALIGFDDFDLAAVIAPPVTTVGQSPVDLAARATRLLMERIQEVRAGAESTPAKILLPATLIVRESCGRHSKQ</sequence>
<evidence type="ECO:0000256" key="1">
    <source>
        <dbReference type="ARBA" id="ARBA00023015"/>
    </source>
</evidence>
<evidence type="ECO:0000256" key="3">
    <source>
        <dbReference type="ARBA" id="ARBA00023163"/>
    </source>
</evidence>
<dbReference type="InterPro" id="IPR010982">
    <property type="entry name" value="Lambda_DNA-bd_dom_sf"/>
</dbReference>
<evidence type="ECO:0000259" key="4">
    <source>
        <dbReference type="PROSITE" id="PS50932"/>
    </source>
</evidence>
<dbReference type="PANTHER" id="PTHR30146:SF109">
    <property type="entry name" value="HTH-TYPE TRANSCRIPTIONAL REGULATOR GALS"/>
    <property type="match status" value="1"/>
</dbReference>
<evidence type="ECO:0000313" key="5">
    <source>
        <dbReference type="EMBL" id="NYF79016.1"/>
    </source>
</evidence>
<dbReference type="InterPro" id="IPR046335">
    <property type="entry name" value="LacI/GalR-like_sensor"/>
</dbReference>
<dbReference type="CDD" id="cd06267">
    <property type="entry name" value="PBP1_LacI_sugar_binding-like"/>
    <property type="match status" value="1"/>
</dbReference>
<dbReference type="EMBL" id="JACCCW010000001">
    <property type="protein sequence ID" value="NYF79016.1"/>
    <property type="molecule type" value="Genomic_DNA"/>
</dbReference>
<dbReference type="Pfam" id="PF13377">
    <property type="entry name" value="Peripla_BP_3"/>
    <property type="match status" value="1"/>
</dbReference>
<keyword evidence="2 5" id="KW-0238">DNA-binding</keyword>
<dbReference type="Proteomes" id="UP000589520">
    <property type="component" value="Unassembled WGS sequence"/>
</dbReference>